<proteinExistence type="predicted"/>
<geneLocation type="plasmid" evidence="3">
    <name>puw386</name>
</geneLocation>
<accession>A0A0S4TXX4</accession>
<organism evidence="1">
    <name type="scientific">Ralstonia solanacearum</name>
    <name type="common">Pseudomonas solanacearum</name>
    <dbReference type="NCBI Taxonomy" id="305"/>
    <lineage>
        <taxon>Bacteria</taxon>
        <taxon>Pseudomonadati</taxon>
        <taxon>Pseudomonadota</taxon>
        <taxon>Betaproteobacteria</taxon>
        <taxon>Burkholderiales</taxon>
        <taxon>Burkholderiaceae</taxon>
        <taxon>Ralstonia</taxon>
        <taxon>Ralstonia solanacearum species complex</taxon>
    </lineage>
</organism>
<dbReference type="PATRIC" id="fig|305.106.peg.3449"/>
<evidence type="ECO:0000313" key="1">
    <source>
        <dbReference type="EMBL" id="CUV14413.1"/>
    </source>
</evidence>
<sequence length="85" mass="9214">MPRRIWVAEGIASDGDFYGRTLQLPDEKTRRRPAPAGAMDVQRTQASIVKSHLGDVPTCPCLGAVALQDHGTGREPESEPEVMDA</sequence>
<evidence type="ECO:0000313" key="3">
    <source>
        <dbReference type="Proteomes" id="UP000310553"/>
    </source>
</evidence>
<dbReference type="AlphaFoldDB" id="A0A0S4TXX4"/>
<gene>
    <name evidence="2" type="ORF">E7Z57_21700</name>
    <name evidence="1" type="ORF">RUN39_v1_800005</name>
</gene>
<protein>
    <submittedName>
        <fullName evidence="1">Hypothethical protein</fullName>
    </submittedName>
</protein>
<reference evidence="2 3" key="2">
    <citation type="submission" date="2019-04" db="EMBL/GenBank/DDBJ databases">
        <title>Complete Genome of UW386 and Higher Quality Genome of UW700.</title>
        <authorList>
            <person name="Jacobs J."/>
            <person name="Perez A."/>
            <person name="Steidl O."/>
            <person name="Allen C."/>
        </authorList>
    </citation>
    <scope>NUCLEOTIDE SEQUENCE [LARGE SCALE GENOMIC DNA]</scope>
    <source>
        <strain evidence="2 3">UW386</strain>
        <plasmid evidence="3">puw386</plasmid>
        <plasmid evidence="2">pUW386</plasmid>
    </source>
</reference>
<dbReference type="EMBL" id="LN899819">
    <property type="protein sequence ID" value="CUV14413.1"/>
    <property type="molecule type" value="Genomic_DNA"/>
</dbReference>
<geneLocation type="plasmid" evidence="2">
    <name>pUW386</name>
</geneLocation>
<dbReference type="Proteomes" id="UP000310553">
    <property type="component" value="Plasmid pUW386"/>
</dbReference>
<keyword evidence="2" id="KW-0614">Plasmid</keyword>
<name>A0A0S4TXX4_RALSL</name>
<evidence type="ECO:0000313" key="2">
    <source>
        <dbReference type="EMBL" id="QCX51640.1"/>
    </source>
</evidence>
<reference evidence="1" key="1">
    <citation type="submission" date="2015-10" db="EMBL/GenBank/DDBJ databases">
        <authorList>
            <person name="Gilbert D.G."/>
        </authorList>
    </citation>
    <scope>NUCLEOTIDE SEQUENCE</scope>
    <source>
        <strain evidence="1">Phyl III-seqv23</strain>
    </source>
</reference>
<dbReference type="EMBL" id="CP039340">
    <property type="protein sequence ID" value="QCX51640.1"/>
    <property type="molecule type" value="Genomic_DNA"/>
</dbReference>